<comment type="subcellular location">
    <subcellularLocation>
        <location evidence="1">Cell membrane</location>
        <topology evidence="1">Multi-pass membrane protein</topology>
    </subcellularLocation>
</comment>
<dbReference type="InterPro" id="IPR001851">
    <property type="entry name" value="ABC_transp_permease"/>
</dbReference>
<protein>
    <submittedName>
        <fullName evidence="7">Branched-chain amino acid ABC transporter permease</fullName>
    </submittedName>
</protein>
<dbReference type="AlphaFoldDB" id="A0A2M8J5B0"/>
<feature type="transmembrane region" description="Helical" evidence="6">
    <location>
        <begin position="210"/>
        <end position="228"/>
    </location>
</feature>
<evidence type="ECO:0000256" key="3">
    <source>
        <dbReference type="ARBA" id="ARBA00022692"/>
    </source>
</evidence>
<evidence type="ECO:0000313" key="7">
    <source>
        <dbReference type="EMBL" id="PJE37957.1"/>
    </source>
</evidence>
<keyword evidence="2" id="KW-1003">Cell membrane</keyword>
<dbReference type="InterPro" id="IPR043428">
    <property type="entry name" value="LivM-like"/>
</dbReference>
<feature type="transmembrane region" description="Helical" evidence="6">
    <location>
        <begin position="56"/>
        <end position="76"/>
    </location>
</feature>
<evidence type="ECO:0000256" key="4">
    <source>
        <dbReference type="ARBA" id="ARBA00022989"/>
    </source>
</evidence>
<reference evidence="7 8" key="1">
    <citation type="journal article" date="2018" name="Int. J. Syst. Evol. Microbiol.">
        <title>Pseudooceanicola lipolyticus sp. nov., a marine alphaproteobacterium, reclassification of Oceanicola flagellatus as Pseudooceanicola flagellatus comb. nov. and emended description of the genus Pseudooceanicola.</title>
        <authorList>
            <person name="Huang M.-M."/>
            <person name="Guo L.-L."/>
            <person name="Wu Y.-H."/>
            <person name="Lai Q.-L."/>
            <person name="Shao Z.-Z."/>
            <person name="Wang C.-S."/>
            <person name="Wu M."/>
            <person name="Xu X.-W."/>
        </authorList>
    </citation>
    <scope>NUCLEOTIDE SEQUENCE [LARGE SCALE GENOMIC DNA]</scope>
    <source>
        <strain evidence="7 8">157</strain>
    </source>
</reference>
<feature type="transmembrane region" description="Helical" evidence="6">
    <location>
        <begin position="160"/>
        <end position="180"/>
    </location>
</feature>
<gene>
    <name evidence="7" type="ORF">CVM52_04050</name>
</gene>
<keyword evidence="4 6" id="KW-1133">Transmembrane helix</keyword>
<organism evidence="7 8">
    <name type="scientific">Pseudooceanicola lipolyticus</name>
    <dbReference type="NCBI Taxonomy" id="2029104"/>
    <lineage>
        <taxon>Bacteria</taxon>
        <taxon>Pseudomonadati</taxon>
        <taxon>Pseudomonadota</taxon>
        <taxon>Alphaproteobacteria</taxon>
        <taxon>Rhodobacterales</taxon>
        <taxon>Paracoccaceae</taxon>
        <taxon>Pseudooceanicola</taxon>
    </lineage>
</organism>
<dbReference type="PANTHER" id="PTHR30482">
    <property type="entry name" value="HIGH-AFFINITY BRANCHED-CHAIN AMINO ACID TRANSPORT SYSTEM PERMEASE"/>
    <property type="match status" value="1"/>
</dbReference>
<dbReference type="GO" id="GO:0015658">
    <property type="term" value="F:branched-chain amino acid transmembrane transporter activity"/>
    <property type="evidence" value="ECO:0007669"/>
    <property type="project" value="InterPro"/>
</dbReference>
<evidence type="ECO:0000256" key="2">
    <source>
        <dbReference type="ARBA" id="ARBA00022475"/>
    </source>
</evidence>
<comment type="caution">
    <text evidence="7">The sequence shown here is derived from an EMBL/GenBank/DDBJ whole genome shotgun (WGS) entry which is preliminary data.</text>
</comment>
<feature type="transmembrane region" description="Helical" evidence="6">
    <location>
        <begin position="248"/>
        <end position="272"/>
    </location>
</feature>
<name>A0A2M8J5B0_9RHOB</name>
<feature type="transmembrane region" description="Helical" evidence="6">
    <location>
        <begin position="82"/>
        <end position="99"/>
    </location>
</feature>
<feature type="transmembrane region" description="Helical" evidence="6">
    <location>
        <begin position="7"/>
        <end position="24"/>
    </location>
</feature>
<dbReference type="CDD" id="cd06581">
    <property type="entry name" value="TM_PBP1_LivM_like"/>
    <property type="match status" value="1"/>
</dbReference>
<evidence type="ECO:0000313" key="8">
    <source>
        <dbReference type="Proteomes" id="UP000231553"/>
    </source>
</evidence>
<proteinExistence type="predicted"/>
<keyword evidence="8" id="KW-1185">Reference proteome</keyword>
<feature type="transmembrane region" description="Helical" evidence="6">
    <location>
        <begin position="30"/>
        <end position="49"/>
    </location>
</feature>
<feature type="transmembrane region" description="Helical" evidence="6">
    <location>
        <begin position="284"/>
        <end position="303"/>
    </location>
</feature>
<dbReference type="Proteomes" id="UP000231553">
    <property type="component" value="Unassembled WGS sequence"/>
</dbReference>
<dbReference type="RefSeq" id="WP_100161324.1">
    <property type="nucleotide sequence ID" value="NZ_PGTB01000006.1"/>
</dbReference>
<feature type="transmembrane region" description="Helical" evidence="6">
    <location>
        <begin position="111"/>
        <end position="131"/>
    </location>
</feature>
<keyword evidence="3 6" id="KW-0812">Transmembrane</keyword>
<dbReference type="Pfam" id="PF02653">
    <property type="entry name" value="BPD_transp_2"/>
    <property type="match status" value="1"/>
</dbReference>
<dbReference type="GO" id="GO:0005886">
    <property type="term" value="C:plasma membrane"/>
    <property type="evidence" value="ECO:0007669"/>
    <property type="project" value="UniProtKB-SubCell"/>
</dbReference>
<sequence>MSKSSNYIFYAVALAFFIALPQLITVKYYLHLSILALVWVIMAQGQNLIQGYTGYVSIVQAGFMGIGAYTTALLGLNFDLPVWLTILLAPLVTAVFALATGYPSLRVKGHYFAIVTLAFNMVIFIVLMNFSHLTNGEAGLMGIPKPGGEGGLIDFSDRMVYYYFVLAVAVLMVIVAARIVHSRIGQILVAIRQNEDLVGAIGIPTWKYKLFAFVVSAMFAGLAGAIYAHYQSFINPEIFGVAQSLDAILAVIMGGSGTITGPVIGAFIVVFLPEYLRFADSFRLIIYGLVLVLATIFMPRGIVGVVSDLWAKVAGRGRA</sequence>
<keyword evidence="5 6" id="KW-0472">Membrane</keyword>
<dbReference type="OrthoDB" id="9810505at2"/>
<evidence type="ECO:0000256" key="1">
    <source>
        <dbReference type="ARBA" id="ARBA00004651"/>
    </source>
</evidence>
<dbReference type="PANTHER" id="PTHR30482:SF20">
    <property type="entry name" value="HIGH-AFFINITY BRANCHED-CHAIN AMINO ACID TRANSPORT SYSTEM PERMEASE PROTEIN LIVM"/>
    <property type="match status" value="1"/>
</dbReference>
<dbReference type="EMBL" id="PGTB01000006">
    <property type="protein sequence ID" value="PJE37957.1"/>
    <property type="molecule type" value="Genomic_DNA"/>
</dbReference>
<evidence type="ECO:0000256" key="6">
    <source>
        <dbReference type="SAM" id="Phobius"/>
    </source>
</evidence>
<evidence type="ECO:0000256" key="5">
    <source>
        <dbReference type="ARBA" id="ARBA00023136"/>
    </source>
</evidence>
<accession>A0A2M8J5B0</accession>